<evidence type="ECO:0000256" key="2">
    <source>
        <dbReference type="HAMAP-Rule" id="MF_01053"/>
    </source>
</evidence>
<comment type="similarity">
    <text evidence="1 2">Belongs to the UPF0231 family.</text>
</comment>
<dbReference type="Proteomes" id="UP000031671">
    <property type="component" value="Unassembled WGS sequence"/>
</dbReference>
<sequence>MEFEFKRGFGEYSVQTSMGHEIIGRWLQEEIGRDLTKIEQVLDLTEQAKHQFGENHKLEGNEISLSIESGEVLVQDNALFLQTEHDLEPDFELYDSESYAVCGLEDFEALIQQWQRFVTTGL</sequence>
<dbReference type="HAMAP" id="MF_01053">
    <property type="entry name" value="UPF0231"/>
    <property type="match status" value="1"/>
</dbReference>
<dbReference type="InterPro" id="IPR008249">
    <property type="entry name" value="UPF0231"/>
</dbReference>
<name>A0A0B8NPK8_9VIBR</name>
<reference evidence="3 4" key="2">
    <citation type="submission" date="2015-01" db="EMBL/GenBank/DDBJ databases">
        <authorList>
            <consortium name="NBRP consortium"/>
            <person name="Sawabe T."/>
            <person name="Meirelles P."/>
            <person name="Feng G."/>
            <person name="Sayaka M."/>
            <person name="Hattori M."/>
            <person name="Ohkuma M."/>
        </authorList>
    </citation>
    <scope>NUCLEOTIDE SEQUENCE [LARGE SCALE GENOMIC DNA]</scope>
    <source>
        <strain evidence="4">JCM 19231</strain>
    </source>
</reference>
<proteinExistence type="inferred from homology"/>
<dbReference type="EMBL" id="BBRZ01000031">
    <property type="protein sequence ID" value="GAM56510.1"/>
    <property type="molecule type" value="Genomic_DNA"/>
</dbReference>
<evidence type="ECO:0000313" key="4">
    <source>
        <dbReference type="Proteomes" id="UP000031671"/>
    </source>
</evidence>
<reference evidence="3 4" key="1">
    <citation type="submission" date="2015-01" db="EMBL/GenBank/DDBJ databases">
        <title>Vibrio sp. C1 JCM 19231 whole genome shotgun sequence.</title>
        <authorList>
            <person name="Sawabe T."/>
            <person name="Meirelles P."/>
            <person name="Feng G."/>
            <person name="Sayaka M."/>
            <person name="Hattori M."/>
            <person name="Ohkuma M."/>
        </authorList>
    </citation>
    <scope>NUCLEOTIDE SEQUENCE [LARGE SCALE GENOMIC DNA]</scope>
    <source>
        <strain evidence="4">JCM 19231</strain>
    </source>
</reference>
<dbReference type="RefSeq" id="WP_261833941.1">
    <property type="nucleotide sequence ID" value="NZ_AP024881.1"/>
</dbReference>
<protein>
    <recommendedName>
        <fullName evidence="2">UPF0231 protein JCM19231_3010</fullName>
    </recommendedName>
</protein>
<dbReference type="PIRSF" id="PIRSF006287">
    <property type="entry name" value="UCP006287"/>
    <property type="match status" value="1"/>
</dbReference>
<comment type="caution">
    <text evidence="3">The sequence shown here is derived from an EMBL/GenBank/DDBJ whole genome shotgun (WGS) entry which is preliminary data.</text>
</comment>
<keyword evidence="4" id="KW-1185">Reference proteome</keyword>
<accession>A0A0B8NPK8</accession>
<evidence type="ECO:0000313" key="3">
    <source>
        <dbReference type="EMBL" id="GAM56510.1"/>
    </source>
</evidence>
<gene>
    <name evidence="3" type="ORF">JCM19231_3010</name>
</gene>
<evidence type="ECO:0000256" key="1">
    <source>
        <dbReference type="ARBA" id="ARBA00005367"/>
    </source>
</evidence>
<dbReference type="AlphaFoldDB" id="A0A0B8NPK8"/>
<dbReference type="Pfam" id="PF06062">
    <property type="entry name" value="UPF0231"/>
    <property type="match status" value="1"/>
</dbReference>
<organism evidence="3 4">
    <name type="scientific">Vibrio ishigakensis</name>
    <dbReference type="NCBI Taxonomy" id="1481914"/>
    <lineage>
        <taxon>Bacteria</taxon>
        <taxon>Pseudomonadati</taxon>
        <taxon>Pseudomonadota</taxon>
        <taxon>Gammaproteobacteria</taxon>
        <taxon>Vibrionales</taxon>
        <taxon>Vibrionaceae</taxon>
        <taxon>Vibrio</taxon>
    </lineage>
</organism>